<evidence type="ECO:0000256" key="3">
    <source>
        <dbReference type="ARBA" id="ARBA00022553"/>
    </source>
</evidence>
<evidence type="ECO:0000256" key="1">
    <source>
        <dbReference type="ARBA" id="ARBA00000085"/>
    </source>
</evidence>
<dbReference type="PANTHER" id="PTHR43047">
    <property type="entry name" value="TWO-COMPONENT HISTIDINE PROTEIN KINASE"/>
    <property type="match status" value="1"/>
</dbReference>
<evidence type="ECO:0000256" key="2">
    <source>
        <dbReference type="ARBA" id="ARBA00012438"/>
    </source>
</evidence>
<dbReference type="CDD" id="cd00082">
    <property type="entry name" value="HisKA"/>
    <property type="match status" value="1"/>
</dbReference>
<name>A0A4R3M7Y0_9HYPH</name>
<organism evidence="8 9">
    <name type="scientific">Aquabacter spiritensis</name>
    <dbReference type="NCBI Taxonomy" id="933073"/>
    <lineage>
        <taxon>Bacteria</taxon>
        <taxon>Pseudomonadati</taxon>
        <taxon>Pseudomonadota</taxon>
        <taxon>Alphaproteobacteria</taxon>
        <taxon>Hyphomicrobiales</taxon>
        <taxon>Xanthobacteraceae</taxon>
        <taxon>Aquabacter</taxon>
    </lineage>
</organism>
<comment type="caution">
    <text evidence="8">The sequence shown here is derived from an EMBL/GenBank/DDBJ whole genome shotgun (WGS) entry which is preliminary data.</text>
</comment>
<dbReference type="AlphaFoldDB" id="A0A4R3M7Y0"/>
<dbReference type="Gene3D" id="3.30.565.10">
    <property type="entry name" value="Histidine kinase-like ATPase, C-terminal domain"/>
    <property type="match status" value="1"/>
</dbReference>
<feature type="domain" description="Histidine kinase" evidence="7">
    <location>
        <begin position="210"/>
        <end position="423"/>
    </location>
</feature>
<evidence type="ECO:0000256" key="6">
    <source>
        <dbReference type="SAM" id="Phobius"/>
    </source>
</evidence>
<evidence type="ECO:0000313" key="9">
    <source>
        <dbReference type="Proteomes" id="UP000294664"/>
    </source>
</evidence>
<dbReference type="GO" id="GO:0005886">
    <property type="term" value="C:plasma membrane"/>
    <property type="evidence" value="ECO:0007669"/>
    <property type="project" value="TreeGrafter"/>
</dbReference>
<dbReference type="InterPro" id="IPR004358">
    <property type="entry name" value="Sig_transdc_His_kin-like_C"/>
</dbReference>
<protein>
    <recommendedName>
        <fullName evidence="2">histidine kinase</fullName>
        <ecNumber evidence="2">2.7.13.3</ecNumber>
    </recommendedName>
</protein>
<proteinExistence type="predicted"/>
<dbReference type="SUPFAM" id="SSF47384">
    <property type="entry name" value="Homodimeric domain of signal transducing histidine kinase"/>
    <property type="match status" value="1"/>
</dbReference>
<dbReference type="InterPro" id="IPR036890">
    <property type="entry name" value="HATPase_C_sf"/>
</dbReference>
<dbReference type="PROSITE" id="PS50109">
    <property type="entry name" value="HIS_KIN"/>
    <property type="match status" value="1"/>
</dbReference>
<dbReference type="SUPFAM" id="SSF55874">
    <property type="entry name" value="ATPase domain of HSP90 chaperone/DNA topoisomerase II/histidine kinase"/>
    <property type="match status" value="1"/>
</dbReference>
<dbReference type="Pfam" id="PF02518">
    <property type="entry name" value="HATPase_c"/>
    <property type="match status" value="1"/>
</dbReference>
<feature type="transmembrane region" description="Helical" evidence="6">
    <location>
        <begin position="139"/>
        <end position="156"/>
    </location>
</feature>
<dbReference type="GO" id="GO:0009927">
    <property type="term" value="F:histidine phosphotransfer kinase activity"/>
    <property type="evidence" value="ECO:0007669"/>
    <property type="project" value="TreeGrafter"/>
</dbReference>
<keyword evidence="6" id="KW-0812">Transmembrane</keyword>
<dbReference type="Proteomes" id="UP000294664">
    <property type="component" value="Unassembled WGS sequence"/>
</dbReference>
<dbReference type="RefSeq" id="WP_132028898.1">
    <property type="nucleotide sequence ID" value="NZ_SMAI01000001.1"/>
</dbReference>
<feature type="transmembrane region" description="Helical" evidence="6">
    <location>
        <begin position="83"/>
        <end position="101"/>
    </location>
</feature>
<dbReference type="EC" id="2.7.13.3" evidence="2"/>
<dbReference type="GO" id="GO:0000155">
    <property type="term" value="F:phosphorelay sensor kinase activity"/>
    <property type="evidence" value="ECO:0007669"/>
    <property type="project" value="InterPro"/>
</dbReference>
<reference evidence="8 9" key="1">
    <citation type="submission" date="2019-03" db="EMBL/GenBank/DDBJ databases">
        <title>Genomic Encyclopedia of Type Strains, Phase IV (KMG-IV): sequencing the most valuable type-strain genomes for metagenomic binning, comparative biology and taxonomic classification.</title>
        <authorList>
            <person name="Goeker M."/>
        </authorList>
    </citation>
    <scope>NUCLEOTIDE SEQUENCE [LARGE SCALE GENOMIC DNA]</scope>
    <source>
        <strain evidence="8 9">DSM 9035</strain>
    </source>
</reference>
<evidence type="ECO:0000256" key="5">
    <source>
        <dbReference type="ARBA" id="ARBA00022777"/>
    </source>
</evidence>
<sequence length="444" mass="46809">MDAAAEVARAFRRECIALNLARIPWLLLVAMALTLGTIVSLWADPRFGWVSRLLMVDLASAAGFLAAGPFVRRRPPDSRLRALYVWTVVLLALAFMDGYYVLVGRAFGENPVYSLGVVMAATVFVLPPALFLPVLLANHLVFVALISYVAPPAALLPVLLQNSAGAAVAGLVSVLLYRARCAEFSRRRALAAANAALAARNRQLADLMAITAHDLRSPLLGLHDLFALGRRGAALPSEVLGQAARVCGDLLALVNRLLDRHAAEARAERGPLLMIANPRPILAAAIARARLRAAGRAVRIELEAPAGDVAVLLDPEGFVQVMDNLLSNAVKFSPDGATVRVRLWRGARWVCDVSDQGPGVPAADRAALFDRFIRGSRAPATGEPGSGLGLFIAASRMAGMGGEIAYVAGAAGACFRLGFAAEAGEGAVDRSVERPPSAVRSSGP</sequence>
<gene>
    <name evidence="8" type="ORF">EDC64_101256</name>
</gene>
<dbReference type="Gene3D" id="1.10.287.130">
    <property type="match status" value="1"/>
</dbReference>
<keyword evidence="6" id="KW-0472">Membrane</keyword>
<dbReference type="PRINTS" id="PR00344">
    <property type="entry name" value="BCTRLSENSOR"/>
</dbReference>
<dbReference type="InterPro" id="IPR005467">
    <property type="entry name" value="His_kinase_dom"/>
</dbReference>
<comment type="catalytic activity">
    <reaction evidence="1">
        <text>ATP + protein L-histidine = ADP + protein N-phospho-L-histidine.</text>
        <dbReference type="EC" id="2.7.13.3"/>
    </reaction>
</comment>
<dbReference type="InterPro" id="IPR003594">
    <property type="entry name" value="HATPase_dom"/>
</dbReference>
<feature type="transmembrane region" description="Helical" evidence="6">
    <location>
        <begin position="23"/>
        <end position="43"/>
    </location>
</feature>
<keyword evidence="6" id="KW-1133">Transmembrane helix</keyword>
<dbReference type="OrthoDB" id="9806130at2"/>
<dbReference type="EMBL" id="SMAI01000001">
    <property type="protein sequence ID" value="TCT07737.1"/>
    <property type="molecule type" value="Genomic_DNA"/>
</dbReference>
<dbReference type="PANTHER" id="PTHR43047:SF72">
    <property type="entry name" value="OSMOSENSING HISTIDINE PROTEIN KINASE SLN1"/>
    <property type="match status" value="1"/>
</dbReference>
<keyword evidence="3" id="KW-0597">Phosphoprotein</keyword>
<evidence type="ECO:0000256" key="4">
    <source>
        <dbReference type="ARBA" id="ARBA00022679"/>
    </source>
</evidence>
<keyword evidence="9" id="KW-1185">Reference proteome</keyword>
<keyword evidence="4" id="KW-0808">Transferase</keyword>
<feature type="transmembrane region" description="Helical" evidence="6">
    <location>
        <begin position="113"/>
        <end position="132"/>
    </location>
</feature>
<dbReference type="SMART" id="SM00387">
    <property type="entry name" value="HATPase_c"/>
    <property type="match status" value="1"/>
</dbReference>
<dbReference type="InterPro" id="IPR036097">
    <property type="entry name" value="HisK_dim/P_sf"/>
</dbReference>
<feature type="transmembrane region" description="Helical" evidence="6">
    <location>
        <begin position="49"/>
        <end position="71"/>
    </location>
</feature>
<dbReference type="InterPro" id="IPR003661">
    <property type="entry name" value="HisK_dim/P_dom"/>
</dbReference>
<evidence type="ECO:0000313" key="8">
    <source>
        <dbReference type="EMBL" id="TCT07737.1"/>
    </source>
</evidence>
<keyword evidence="5 8" id="KW-0418">Kinase</keyword>
<evidence type="ECO:0000259" key="7">
    <source>
        <dbReference type="PROSITE" id="PS50109"/>
    </source>
</evidence>
<accession>A0A4R3M7Y0</accession>